<evidence type="ECO:0000313" key="1">
    <source>
        <dbReference type="EMBL" id="MBO1861043.1"/>
    </source>
</evidence>
<proteinExistence type="predicted"/>
<sequence>MSRILFSCQEKGGVGKTTLVRALAEAVEGAPIIEIDASHRLLELENRVSFFQMRADREAIERTGGRAARAEFDAVLDELSSATLPTIVDVGANTSVSLFTMLADVAPELAAEFAVCVVVTNEPGAMVETPKLLALSKSWTSARFVIENRLHGPIDPFWLHANVNGATLTSLDAQVLEDGAEDYLQSGGLAIVDRLNPKKLREVHGIGPAIRIQRDLAKFRLEAMRAVRPAAEWLVG</sequence>
<protein>
    <recommendedName>
        <fullName evidence="4">CobQ/CobB/MinD/ParA nucleotide binding domain-containing protein</fullName>
    </recommendedName>
</protein>
<reference evidence="1" key="1">
    <citation type="submission" date="2021-03" db="EMBL/GenBank/DDBJ databases">
        <title>Whole Genome Sequence of Bradyrhizobium sp. Strain 144S4.</title>
        <authorList>
            <person name="Bromfield E.S.P."/>
            <person name="Cloutier S."/>
        </authorList>
    </citation>
    <scope>NUCLEOTIDE SEQUENCE [LARGE SCALE GENOMIC DNA]</scope>
    <source>
        <strain evidence="1">144S4</strain>
    </source>
</reference>
<accession>A0A939M159</accession>
<evidence type="ECO:0000313" key="2">
    <source>
        <dbReference type="EMBL" id="UEM13943.1"/>
    </source>
</evidence>
<dbReference type="RefSeq" id="WP_208084302.1">
    <property type="nucleotide sequence ID" value="NZ_CP086136.1"/>
</dbReference>
<dbReference type="Proteomes" id="UP000664702">
    <property type="component" value="Chromosome"/>
</dbReference>
<dbReference type="InterPro" id="IPR027417">
    <property type="entry name" value="P-loop_NTPase"/>
</dbReference>
<gene>
    <name evidence="2" type="ORF">J4G43_006630</name>
    <name evidence="1" type="ORF">J4G43_08805</name>
</gene>
<dbReference type="EMBL" id="CP086136">
    <property type="protein sequence ID" value="UEM13943.1"/>
    <property type="molecule type" value="Genomic_DNA"/>
</dbReference>
<organism evidence="1">
    <name type="scientific">Bradyrhizobium barranii subsp. barranii</name>
    <dbReference type="NCBI Taxonomy" id="2823807"/>
    <lineage>
        <taxon>Bacteria</taxon>
        <taxon>Pseudomonadati</taxon>
        <taxon>Pseudomonadota</taxon>
        <taxon>Alphaproteobacteria</taxon>
        <taxon>Hyphomicrobiales</taxon>
        <taxon>Nitrobacteraceae</taxon>
        <taxon>Bradyrhizobium</taxon>
        <taxon>Bradyrhizobium barranii</taxon>
    </lineage>
</organism>
<evidence type="ECO:0000313" key="3">
    <source>
        <dbReference type="Proteomes" id="UP000664702"/>
    </source>
</evidence>
<evidence type="ECO:0008006" key="4">
    <source>
        <dbReference type="Google" id="ProtNLM"/>
    </source>
</evidence>
<name>A0A939M159_9BRAD</name>
<dbReference type="KEGG" id="bban:J4G43_006630"/>
<dbReference type="SUPFAM" id="SSF52540">
    <property type="entry name" value="P-loop containing nucleoside triphosphate hydrolases"/>
    <property type="match status" value="1"/>
</dbReference>
<reference evidence="2 3" key="2">
    <citation type="journal article" date="2022" name="Int. J. Syst. Evol. Microbiol.">
        <title>Strains of Bradyrhizobium barranii sp. nov. associated with legumes native to Canada are symbionts of soybeans and belong to different subspecies (subsp. barranii subsp. nov. and subsp. apii subsp. nov.) and symbiovars (sv. glycinearum and sv. septentrionale).</title>
        <authorList>
            <person name="Bromfield E.S.P."/>
            <person name="Cloutier S."/>
            <person name="Wasai-Hara S."/>
            <person name="Minamisawa K."/>
        </authorList>
    </citation>
    <scope>NUCLEOTIDE SEQUENCE [LARGE SCALE GENOMIC DNA]</scope>
    <source>
        <strain evidence="2 3">144S4</strain>
    </source>
</reference>
<dbReference type="AlphaFoldDB" id="A0A939M159"/>
<dbReference type="Gene3D" id="3.40.50.300">
    <property type="entry name" value="P-loop containing nucleotide triphosphate hydrolases"/>
    <property type="match status" value="1"/>
</dbReference>
<dbReference type="EMBL" id="JAGEMI010000001">
    <property type="protein sequence ID" value="MBO1861043.1"/>
    <property type="molecule type" value="Genomic_DNA"/>
</dbReference>